<feature type="transmembrane region" description="Helical" evidence="1">
    <location>
        <begin position="50"/>
        <end position="69"/>
    </location>
</feature>
<dbReference type="Proteomes" id="UP000474159">
    <property type="component" value="Unassembled WGS sequence"/>
</dbReference>
<evidence type="ECO:0000313" key="3">
    <source>
        <dbReference type="Proteomes" id="UP000474159"/>
    </source>
</evidence>
<comment type="caution">
    <text evidence="2">The sequence shown here is derived from an EMBL/GenBank/DDBJ whole genome shotgun (WGS) entry which is preliminary data.</text>
</comment>
<accession>A0A6L3T1X1</accession>
<dbReference type="AlphaFoldDB" id="A0A6L3T1X1"/>
<proteinExistence type="predicted"/>
<keyword evidence="3" id="KW-1185">Reference proteome</keyword>
<dbReference type="OrthoDB" id="7273031at2"/>
<name>A0A6L3T1X1_9HYPH</name>
<protein>
    <submittedName>
        <fullName evidence="2">DUF3429 domain-containing protein</fullName>
    </submittedName>
</protein>
<dbReference type="EMBL" id="VZZK01000010">
    <property type="protein sequence ID" value="KAB1079065.1"/>
    <property type="molecule type" value="Genomic_DNA"/>
</dbReference>
<dbReference type="RefSeq" id="WP_151000230.1">
    <property type="nucleotide sequence ID" value="NZ_BPQY01000201.1"/>
</dbReference>
<organism evidence="2 3">
    <name type="scientific">Methylobacterium soli</name>
    <dbReference type="NCBI Taxonomy" id="553447"/>
    <lineage>
        <taxon>Bacteria</taxon>
        <taxon>Pseudomonadati</taxon>
        <taxon>Pseudomonadota</taxon>
        <taxon>Alphaproteobacteria</taxon>
        <taxon>Hyphomicrobiales</taxon>
        <taxon>Methylobacteriaceae</taxon>
        <taxon>Methylobacterium</taxon>
    </lineage>
</organism>
<evidence type="ECO:0000256" key="1">
    <source>
        <dbReference type="SAM" id="Phobius"/>
    </source>
</evidence>
<gene>
    <name evidence="2" type="ORF">F6X53_11835</name>
</gene>
<keyword evidence="1" id="KW-0812">Transmembrane</keyword>
<feature type="transmembrane region" description="Helical" evidence="1">
    <location>
        <begin position="142"/>
        <end position="162"/>
    </location>
</feature>
<feature type="transmembrane region" description="Helical" evidence="1">
    <location>
        <begin position="20"/>
        <end position="44"/>
    </location>
</feature>
<feature type="transmembrane region" description="Helical" evidence="1">
    <location>
        <begin position="81"/>
        <end position="105"/>
    </location>
</feature>
<sequence>MRDDAAGRTITAYEPRETPWLSVVFGFGPMLPFAAGAASAWLLGGDPSELALTLTILWGCAILLFLSGVRRGVSFRTEGGPTVLQIATMLGLFCLGFAALLATTFGWTNTALALLIAGYGMVAVLDPIAAARGEAPLFFARLRPLQIPIAILSLGALLALRIGV</sequence>
<keyword evidence="1" id="KW-1133">Transmembrane helix</keyword>
<feature type="transmembrane region" description="Helical" evidence="1">
    <location>
        <begin position="111"/>
        <end position="130"/>
    </location>
</feature>
<keyword evidence="1" id="KW-0472">Membrane</keyword>
<evidence type="ECO:0000313" key="2">
    <source>
        <dbReference type="EMBL" id="KAB1079065.1"/>
    </source>
</evidence>
<reference evidence="2 3" key="1">
    <citation type="submission" date="2019-09" db="EMBL/GenBank/DDBJ databases">
        <title>YIM 48816 draft genome.</title>
        <authorList>
            <person name="Jiang L."/>
        </authorList>
    </citation>
    <scope>NUCLEOTIDE SEQUENCE [LARGE SCALE GENOMIC DNA]</scope>
    <source>
        <strain evidence="2 3">YIM 48816</strain>
    </source>
</reference>